<name>A0A0D8FYK7_9ACTN</name>
<keyword evidence="2" id="KW-1185">Reference proteome</keyword>
<organism evidence="1 2">
    <name type="scientific">Ferrimicrobium acidiphilum DSM 19497</name>
    <dbReference type="NCBI Taxonomy" id="1121877"/>
    <lineage>
        <taxon>Bacteria</taxon>
        <taxon>Bacillati</taxon>
        <taxon>Actinomycetota</taxon>
        <taxon>Acidimicrobiia</taxon>
        <taxon>Acidimicrobiales</taxon>
        <taxon>Acidimicrobiaceae</taxon>
        <taxon>Ferrimicrobium</taxon>
    </lineage>
</organism>
<dbReference type="AlphaFoldDB" id="A0A0D8FYK7"/>
<comment type="caution">
    <text evidence="1">The sequence shown here is derived from an EMBL/GenBank/DDBJ whole genome shotgun (WGS) entry which is preliminary data.</text>
</comment>
<accession>A0A0D8FYK7</accession>
<evidence type="ECO:0000313" key="1">
    <source>
        <dbReference type="EMBL" id="KJE77482.1"/>
    </source>
</evidence>
<proteinExistence type="predicted"/>
<dbReference type="Proteomes" id="UP000032336">
    <property type="component" value="Unassembled WGS sequence"/>
</dbReference>
<reference evidence="1 2" key="1">
    <citation type="submission" date="2015-01" db="EMBL/GenBank/DDBJ databases">
        <title>Draft genome of the acidophilic iron oxidizer Ferrimicrobium acidiphilum strain T23.</title>
        <authorList>
            <person name="Poehlein A."/>
            <person name="Eisen S."/>
            <person name="Schloemann M."/>
            <person name="Johnson B.D."/>
            <person name="Daniel R."/>
            <person name="Muehling M."/>
        </authorList>
    </citation>
    <scope>NUCLEOTIDE SEQUENCE [LARGE SCALE GENOMIC DNA]</scope>
    <source>
        <strain evidence="1 2">T23</strain>
    </source>
</reference>
<dbReference type="EMBL" id="JXUW01000004">
    <property type="protein sequence ID" value="KJE77482.1"/>
    <property type="molecule type" value="Genomic_DNA"/>
</dbReference>
<gene>
    <name evidence="1" type="ORF">FEAC_05890</name>
</gene>
<evidence type="ECO:0000313" key="2">
    <source>
        <dbReference type="Proteomes" id="UP000032336"/>
    </source>
</evidence>
<protein>
    <submittedName>
        <fullName evidence="1">Uncharacterized protein</fullName>
    </submittedName>
</protein>
<sequence length="67" mass="7179">MADGSLSQPESSQVISSVAEDRVKECLGITHSAARKNYDNGVLLLGRSRMPIKLGSIDIHVDKLALS</sequence>